<dbReference type="RefSeq" id="XP_051441767.1">
    <property type="nucleotide sequence ID" value="XM_051591351.1"/>
</dbReference>
<dbReference type="Proteomes" id="UP001206595">
    <property type="component" value="Unassembled WGS sequence"/>
</dbReference>
<dbReference type="EMBL" id="MU620950">
    <property type="protein sequence ID" value="KAI8576763.1"/>
    <property type="molecule type" value="Genomic_DNA"/>
</dbReference>
<keyword evidence="2" id="KW-1185">Reference proteome</keyword>
<gene>
    <name evidence="1" type="ORF">K450DRAFT_255484</name>
</gene>
<comment type="caution">
    <text evidence="1">The sequence shown here is derived from an EMBL/GenBank/DDBJ whole genome shotgun (WGS) entry which is preliminary data.</text>
</comment>
<reference evidence="1" key="1">
    <citation type="submission" date="2021-06" db="EMBL/GenBank/DDBJ databases">
        <authorList>
            <consortium name="DOE Joint Genome Institute"/>
            <person name="Mondo S.J."/>
            <person name="Amses K.R."/>
            <person name="Simmons D.R."/>
            <person name="Longcore J.E."/>
            <person name="Seto K."/>
            <person name="Alves G.H."/>
            <person name="Bonds A.E."/>
            <person name="Quandt C.A."/>
            <person name="Davis W.J."/>
            <person name="Chang Y."/>
            <person name="Letcher P.M."/>
            <person name="Powell M.J."/>
            <person name="Kuo A."/>
            <person name="Labutti K."/>
            <person name="Pangilinan J."/>
            <person name="Andreopoulos W."/>
            <person name="Tritt A."/>
            <person name="Riley R."/>
            <person name="Hundley H."/>
            <person name="Johnson J."/>
            <person name="Lipzen A."/>
            <person name="Barry K."/>
            <person name="Berbee M.L."/>
            <person name="Buchler N.E."/>
            <person name="Grigoriev I.V."/>
            <person name="Spatafora J.W."/>
            <person name="Stajich J.E."/>
            <person name="James T.Y."/>
        </authorList>
    </citation>
    <scope>NUCLEOTIDE SEQUENCE</scope>
    <source>
        <strain evidence="1">AG</strain>
    </source>
</reference>
<accession>A0AAD5E3A6</accession>
<proteinExistence type="predicted"/>
<reference evidence="1" key="2">
    <citation type="journal article" date="2022" name="Proc. Natl. Acad. Sci. U.S.A.">
        <title>Diploid-dominant life cycles characterize the early evolution of Fungi.</title>
        <authorList>
            <person name="Amses K.R."/>
            <person name="Simmons D.R."/>
            <person name="Longcore J.E."/>
            <person name="Mondo S.J."/>
            <person name="Seto K."/>
            <person name="Jeronimo G.H."/>
            <person name="Bonds A.E."/>
            <person name="Quandt C.A."/>
            <person name="Davis W.J."/>
            <person name="Chang Y."/>
            <person name="Federici B.A."/>
            <person name="Kuo A."/>
            <person name="LaButti K."/>
            <person name="Pangilinan J."/>
            <person name="Andreopoulos W."/>
            <person name="Tritt A."/>
            <person name="Riley R."/>
            <person name="Hundley H."/>
            <person name="Johnson J."/>
            <person name="Lipzen A."/>
            <person name="Barry K."/>
            <person name="Lang B.F."/>
            <person name="Cuomo C.A."/>
            <person name="Buchler N.E."/>
            <person name="Grigoriev I.V."/>
            <person name="Spatafora J.W."/>
            <person name="Stajich J.E."/>
            <person name="James T.Y."/>
        </authorList>
    </citation>
    <scope>NUCLEOTIDE SEQUENCE</scope>
    <source>
        <strain evidence="1">AG</strain>
    </source>
</reference>
<evidence type="ECO:0000313" key="2">
    <source>
        <dbReference type="Proteomes" id="UP001206595"/>
    </source>
</evidence>
<dbReference type="AlphaFoldDB" id="A0AAD5E3A6"/>
<dbReference type="GeneID" id="75916694"/>
<name>A0AAD5E3A6_UMBRA</name>
<organism evidence="1 2">
    <name type="scientific">Umbelopsis ramanniana AG</name>
    <dbReference type="NCBI Taxonomy" id="1314678"/>
    <lineage>
        <taxon>Eukaryota</taxon>
        <taxon>Fungi</taxon>
        <taxon>Fungi incertae sedis</taxon>
        <taxon>Mucoromycota</taxon>
        <taxon>Mucoromycotina</taxon>
        <taxon>Umbelopsidomycetes</taxon>
        <taxon>Umbelopsidales</taxon>
        <taxon>Umbelopsidaceae</taxon>
        <taxon>Umbelopsis</taxon>
    </lineage>
</organism>
<sequence>MWQGKEIGGSRCVESSLNMWLSTSAQRQGMISNGVGLVKLLARIRYGRFVCSFQSLHSITASASAAFVIPNSAAFISILCTRSWRRCCSREGVHNL</sequence>
<evidence type="ECO:0000313" key="1">
    <source>
        <dbReference type="EMBL" id="KAI8576763.1"/>
    </source>
</evidence>
<protein>
    <submittedName>
        <fullName evidence="1">Uncharacterized protein</fullName>
    </submittedName>
</protein>